<evidence type="ECO:0000256" key="6">
    <source>
        <dbReference type="SAM" id="MobiDB-lite"/>
    </source>
</evidence>
<dbReference type="PANTHER" id="PTHR46896:SF3">
    <property type="entry name" value="FI06413P-RELATED"/>
    <property type="match status" value="1"/>
</dbReference>
<keyword evidence="4" id="KW-0833">Ubl conjugation pathway</keyword>
<feature type="region of interest" description="Disordered" evidence="6">
    <location>
        <begin position="901"/>
        <end position="923"/>
    </location>
</feature>
<feature type="region of interest" description="Disordered" evidence="6">
    <location>
        <begin position="275"/>
        <end position="304"/>
    </location>
</feature>
<feature type="region of interest" description="Disordered" evidence="6">
    <location>
        <begin position="235"/>
        <end position="262"/>
    </location>
</feature>
<feature type="region of interest" description="Disordered" evidence="6">
    <location>
        <begin position="613"/>
        <end position="739"/>
    </location>
</feature>
<dbReference type="GO" id="GO:0005634">
    <property type="term" value="C:nucleus"/>
    <property type="evidence" value="ECO:0007669"/>
    <property type="project" value="TreeGrafter"/>
</dbReference>
<evidence type="ECO:0000256" key="3">
    <source>
        <dbReference type="ARBA" id="ARBA00022670"/>
    </source>
</evidence>
<dbReference type="SUPFAM" id="SSF54001">
    <property type="entry name" value="Cysteine proteinases"/>
    <property type="match status" value="1"/>
</dbReference>
<dbReference type="PROSITE" id="PS50600">
    <property type="entry name" value="ULP_PROTEASE"/>
    <property type="match status" value="1"/>
</dbReference>
<feature type="domain" description="Ubiquitin-like protease family profile" evidence="7">
    <location>
        <begin position="775"/>
        <end position="1119"/>
    </location>
</feature>
<feature type="region of interest" description="Disordered" evidence="6">
    <location>
        <begin position="1232"/>
        <end position="1361"/>
    </location>
</feature>
<evidence type="ECO:0000256" key="2">
    <source>
        <dbReference type="ARBA" id="ARBA00022553"/>
    </source>
</evidence>
<feature type="region of interest" description="Disordered" evidence="6">
    <location>
        <begin position="950"/>
        <end position="981"/>
    </location>
</feature>
<evidence type="ECO:0000313" key="8">
    <source>
        <dbReference type="EMBL" id="SLM41490.1"/>
    </source>
</evidence>
<feature type="compositionally biased region" description="Polar residues" evidence="6">
    <location>
        <begin position="238"/>
        <end position="262"/>
    </location>
</feature>
<keyword evidence="5" id="KW-0378">Hydrolase</keyword>
<evidence type="ECO:0000313" key="9">
    <source>
        <dbReference type="Proteomes" id="UP000192927"/>
    </source>
</evidence>
<dbReference type="GO" id="GO:0006508">
    <property type="term" value="P:proteolysis"/>
    <property type="evidence" value="ECO:0007669"/>
    <property type="project" value="UniProtKB-KW"/>
</dbReference>
<feature type="region of interest" description="Disordered" evidence="6">
    <location>
        <begin position="25"/>
        <end position="54"/>
    </location>
</feature>
<dbReference type="Gene3D" id="1.10.418.20">
    <property type="match status" value="2"/>
</dbReference>
<reference evidence="9" key="1">
    <citation type="submission" date="2017-03" db="EMBL/GenBank/DDBJ databases">
        <authorList>
            <person name="Sharma R."/>
            <person name="Thines M."/>
        </authorList>
    </citation>
    <scope>NUCLEOTIDE SEQUENCE [LARGE SCALE GENOMIC DNA]</scope>
</reference>
<feature type="compositionally biased region" description="Polar residues" evidence="6">
    <location>
        <begin position="288"/>
        <end position="304"/>
    </location>
</feature>
<feature type="compositionally biased region" description="Low complexity" evidence="6">
    <location>
        <begin position="40"/>
        <end position="52"/>
    </location>
</feature>
<organism evidence="8 9">
    <name type="scientific">Lasallia pustulata</name>
    <dbReference type="NCBI Taxonomy" id="136370"/>
    <lineage>
        <taxon>Eukaryota</taxon>
        <taxon>Fungi</taxon>
        <taxon>Dikarya</taxon>
        <taxon>Ascomycota</taxon>
        <taxon>Pezizomycotina</taxon>
        <taxon>Lecanoromycetes</taxon>
        <taxon>OSLEUM clade</taxon>
        <taxon>Umbilicariomycetidae</taxon>
        <taxon>Umbilicariales</taxon>
        <taxon>Umbilicariaceae</taxon>
        <taxon>Lasallia</taxon>
    </lineage>
</organism>
<evidence type="ECO:0000256" key="5">
    <source>
        <dbReference type="ARBA" id="ARBA00022801"/>
    </source>
</evidence>
<dbReference type="InterPro" id="IPR038765">
    <property type="entry name" value="Papain-like_cys_pep_sf"/>
</dbReference>
<proteinExistence type="inferred from homology"/>
<keyword evidence="3" id="KW-0645">Protease</keyword>
<accession>A0A1W5DET5</accession>
<dbReference type="EMBL" id="FWEW01003867">
    <property type="protein sequence ID" value="SLM41490.1"/>
    <property type="molecule type" value="Genomic_DNA"/>
</dbReference>
<feature type="compositionally biased region" description="Basic and acidic residues" evidence="6">
    <location>
        <begin position="357"/>
        <end position="367"/>
    </location>
</feature>
<comment type="similarity">
    <text evidence="1">Belongs to the peptidase C48 family.</text>
</comment>
<feature type="region of interest" description="Disordered" evidence="6">
    <location>
        <begin position="1"/>
        <end position="20"/>
    </location>
</feature>
<feature type="compositionally biased region" description="Basic and acidic residues" evidence="6">
    <location>
        <begin position="613"/>
        <end position="626"/>
    </location>
</feature>
<feature type="compositionally biased region" description="Low complexity" evidence="6">
    <location>
        <begin position="1306"/>
        <end position="1315"/>
    </location>
</feature>
<feature type="compositionally biased region" description="Polar residues" evidence="6">
    <location>
        <begin position="1281"/>
        <end position="1292"/>
    </location>
</feature>
<keyword evidence="2" id="KW-0597">Phosphoprotein</keyword>
<dbReference type="Pfam" id="PF02902">
    <property type="entry name" value="Peptidase_C48"/>
    <property type="match status" value="2"/>
</dbReference>
<protein>
    <submittedName>
        <fullName evidence="8">Peptidase C48, SUMO/Sentrin/Ubl1</fullName>
    </submittedName>
</protein>
<keyword evidence="9" id="KW-1185">Reference proteome</keyword>
<dbReference type="Gene3D" id="3.30.310.130">
    <property type="entry name" value="Ubiquitin-related"/>
    <property type="match status" value="1"/>
</dbReference>
<feature type="compositionally biased region" description="Polar residues" evidence="6">
    <location>
        <begin position="455"/>
        <end position="470"/>
    </location>
</feature>
<dbReference type="GO" id="GO:0005737">
    <property type="term" value="C:cytoplasm"/>
    <property type="evidence" value="ECO:0007669"/>
    <property type="project" value="TreeGrafter"/>
</dbReference>
<dbReference type="GO" id="GO:0016926">
    <property type="term" value="P:protein desumoylation"/>
    <property type="evidence" value="ECO:0007669"/>
    <property type="project" value="TreeGrafter"/>
</dbReference>
<dbReference type="Proteomes" id="UP000192927">
    <property type="component" value="Unassembled WGS sequence"/>
</dbReference>
<evidence type="ECO:0000256" key="1">
    <source>
        <dbReference type="ARBA" id="ARBA00005234"/>
    </source>
</evidence>
<feature type="region of interest" description="Disordered" evidence="6">
    <location>
        <begin position="404"/>
        <end position="486"/>
    </location>
</feature>
<dbReference type="GO" id="GO:0070139">
    <property type="term" value="F:SUMO-specific endopeptidase activity"/>
    <property type="evidence" value="ECO:0007669"/>
    <property type="project" value="TreeGrafter"/>
</dbReference>
<feature type="compositionally biased region" description="Polar residues" evidence="6">
    <location>
        <begin position="681"/>
        <end position="691"/>
    </location>
</feature>
<evidence type="ECO:0000259" key="7">
    <source>
        <dbReference type="PROSITE" id="PS50600"/>
    </source>
</evidence>
<sequence length="1361" mass="149546">MAGKSPGGLAEVKEPRTISTEVLEINGLADTRPVTHHQHSPSSPDPTTSSPRTARKARLCSRFYTSWDCPNPRLTVFSSGISHLPLMTNPRSKLADTIDDERRLLPGNYIRDDPEAVLIGRPQTKSAASQMAGGVISGGPRPTNTLGSKPYEFSSAVSGMTNGLKRTVGAVGTLITKTTFGDNVKRLNGRGALTDLTAERDAKRPKLGSSNRSQDSVKILDGDDDVDMLSAEKAHRQISPQGKNRTPSLLSQQSNPNLTSVPSLDRYVNEYRTVESTMDSSPGGRNGTHGQYNGHSSTSNMSANNVPSSVIDLSGDDAPRKAISRWQGTARPSASRAGVSVVPNHSGPGRQTGYTSDHFKKPKSSEKAFDLTGKGYISTAENTEEGSRREINLRDSFIQSDGLHRNSNISLSSDELQNEPYDTVTRVSSRRQTGHGKPPTLHVEGATKSEHFSTGLPQSNIPSTTFSASRRNVAPRKSLASGAQQRTRGTPFGVPIVSFNYGGLYYEVAKGQNPGLAGNELDRSLDVYVDGCNITERSPGRRIQPEKLQKITWARSGRKMRLEFSKCGTDDGKVDLELGSEKDVAKLLQYLQTSSPRCKVVDKPSETLDKMFKMRSSEQRAHRRSGEGGSKWAIADIAPIEARKQRGDGASQSPELPKHPRSKRRPTDSRLIAQLSRSKRQTLSDLRSGNLSDDHGSEGSVRASEPGVAKHLRKKKQAEESSTNPHVTRSAVPRIKLSPSPFEGVAPNLRYSKTHDLGPRWSKPLIYPKVGKKKTTVEYVDIERLDEGEFLNDNLIGFYLRILECQLEQRDPDLAKEIYFFNTYFFASLTNTPRGKRGINYEAVQKWTRSVDLFQYDYVVVPINESAHWYVAIICNLPFINRSGGATNDETPASPNIAQITDRDASDDRPASPLQQARPNTVKEDVFTSLEMELEKPDEQATRDSFAEMNLGDGMDKPPHGLGDSDTMKHRRSAVDKGEEERSVIARDHANMDMAEPAANGDEDIGNGQDEETLEQAGEVQGLPLKAPVSVRRGKRKSFPPPKVSHPDQPTIITLDSLGLAHAPTVRILKDYLHEEGKTKRDGMEWEDTQIKGMTAKQIPLQDNFCDCGLFLLGYVEKFLEDPRGFISRTLRREFNEKKDWPDMVPSQLRSNIRELILRLHMEEKRETAIRAGKYRGSRQQIPALTTTDTAQPGKKAADVGDDALPTALGNRIKPIPGAECTKDDRLEDAVTVDGQDPSAGPDVLPSKSGTVEEAQVHPESNHKIRAANLGSKDSTPIVLDSQSQGQWTHQQVDPEPADNGYITATVPESPSEVPTTPPGRHVRDDGSRRTNTNNSPISGIEWSGKSGSRRQQQVAVVIGK</sequence>
<dbReference type="InterPro" id="IPR051947">
    <property type="entry name" value="Sentrin-specific_protease"/>
</dbReference>
<feature type="region of interest" description="Disordered" evidence="6">
    <location>
        <begin position="325"/>
        <end position="367"/>
    </location>
</feature>
<feature type="compositionally biased region" description="Polar residues" evidence="6">
    <location>
        <begin position="405"/>
        <end position="415"/>
    </location>
</feature>
<feature type="compositionally biased region" description="Basic and acidic residues" evidence="6">
    <location>
        <begin position="901"/>
        <end position="910"/>
    </location>
</feature>
<dbReference type="InterPro" id="IPR003653">
    <property type="entry name" value="Peptidase_C48_C"/>
</dbReference>
<name>A0A1W5DET5_9LECA</name>
<feature type="compositionally biased region" description="Polar residues" evidence="6">
    <location>
        <begin position="1346"/>
        <end position="1355"/>
    </location>
</feature>
<feature type="region of interest" description="Disordered" evidence="6">
    <location>
        <begin position="1030"/>
        <end position="1050"/>
    </location>
</feature>
<evidence type="ECO:0000256" key="4">
    <source>
        <dbReference type="ARBA" id="ARBA00022786"/>
    </source>
</evidence>
<dbReference type="PANTHER" id="PTHR46896">
    <property type="entry name" value="SENTRIN-SPECIFIC PROTEASE"/>
    <property type="match status" value="1"/>
</dbReference>
<feature type="region of interest" description="Disordered" evidence="6">
    <location>
        <begin position="196"/>
        <end position="221"/>
    </location>
</feature>